<name>A0A164ZTZ0_XYLHT</name>
<sequence length="185" mass="20967">MAVKNKLIKRQRLYTFNHRLLLQRQCISDWYHEKALRGALVASRPGRHSDSRVPVSFHFVAPWRKASTVGYGGSPRLAIYIFCGSSRKAYLAYLLDLSGKISAYLCTESCRTFMIRRLVSLRRLLISKNHVLYHTEADGRVLLSSAIGSDVTTMLACPRFSSLRSGLQLILTPLSIVRPLVQSRE</sequence>
<dbReference type="InParanoid" id="A0A164ZTZ0"/>
<reference evidence="1 2" key="1">
    <citation type="journal article" date="2016" name="Fungal Biol.">
        <title>The genome of Xylona heveae provides a window into fungal endophytism.</title>
        <authorList>
            <person name="Gazis R."/>
            <person name="Kuo A."/>
            <person name="Riley R."/>
            <person name="LaButti K."/>
            <person name="Lipzen A."/>
            <person name="Lin J."/>
            <person name="Amirebrahimi M."/>
            <person name="Hesse C.N."/>
            <person name="Spatafora J.W."/>
            <person name="Henrissat B."/>
            <person name="Hainaut M."/>
            <person name="Grigoriev I.V."/>
            <person name="Hibbett D.S."/>
        </authorList>
    </citation>
    <scope>NUCLEOTIDE SEQUENCE [LARGE SCALE GENOMIC DNA]</scope>
    <source>
        <strain evidence="1 2">TC161</strain>
    </source>
</reference>
<protein>
    <submittedName>
        <fullName evidence="1">Uncharacterized protein</fullName>
    </submittedName>
</protein>
<accession>A0A164ZTZ0</accession>
<organism evidence="1 2">
    <name type="scientific">Xylona heveae (strain CBS 132557 / TC161)</name>
    <dbReference type="NCBI Taxonomy" id="1328760"/>
    <lineage>
        <taxon>Eukaryota</taxon>
        <taxon>Fungi</taxon>
        <taxon>Dikarya</taxon>
        <taxon>Ascomycota</taxon>
        <taxon>Pezizomycotina</taxon>
        <taxon>Xylonomycetes</taxon>
        <taxon>Xylonales</taxon>
        <taxon>Xylonaceae</taxon>
        <taxon>Xylona</taxon>
    </lineage>
</organism>
<dbReference type="GeneID" id="28901746"/>
<keyword evidence="2" id="KW-1185">Reference proteome</keyword>
<proteinExistence type="predicted"/>
<dbReference type="EMBL" id="KV407466">
    <property type="protein sequence ID" value="KZF19514.1"/>
    <property type="molecule type" value="Genomic_DNA"/>
</dbReference>
<gene>
    <name evidence="1" type="ORF">L228DRAFT_45174</name>
</gene>
<evidence type="ECO:0000313" key="1">
    <source>
        <dbReference type="EMBL" id="KZF19514.1"/>
    </source>
</evidence>
<evidence type="ECO:0000313" key="2">
    <source>
        <dbReference type="Proteomes" id="UP000076632"/>
    </source>
</evidence>
<dbReference type="RefSeq" id="XP_018185069.1">
    <property type="nucleotide sequence ID" value="XM_018336609.1"/>
</dbReference>
<dbReference type="AlphaFoldDB" id="A0A164ZTZ0"/>
<dbReference type="Proteomes" id="UP000076632">
    <property type="component" value="Unassembled WGS sequence"/>
</dbReference>